<gene>
    <name evidence="1" type="ORF">AERYTH_04610</name>
</gene>
<dbReference type="Proteomes" id="UP000067689">
    <property type="component" value="Chromosome"/>
</dbReference>
<evidence type="ECO:0000313" key="1">
    <source>
        <dbReference type="EMBL" id="ALX04028.1"/>
    </source>
</evidence>
<protein>
    <submittedName>
        <fullName evidence="1">Uncharacterized protein</fullName>
    </submittedName>
</protein>
<dbReference type="AlphaFoldDB" id="A0A0U4CMU7"/>
<evidence type="ECO:0000313" key="2">
    <source>
        <dbReference type="Proteomes" id="UP000067689"/>
    </source>
</evidence>
<proteinExistence type="predicted"/>
<dbReference type="STRING" id="2041.AERYTH_04610"/>
<dbReference type="EMBL" id="CP011502">
    <property type="protein sequence ID" value="ALX04028.1"/>
    <property type="molecule type" value="Genomic_DNA"/>
</dbReference>
<dbReference type="PATRIC" id="fig|2041.4.peg.958"/>
<dbReference type="KEGG" id="aer:AERYTH_04610"/>
<sequence>MTEGPRHPARGRLVDVNLHLLDRQVLDRDGLPVLAVDDLEITWPGPGPTGRPQVDRLLLGSGLLTRFFGARAPSWQRRGVPWHDVASIDTAVHLAVGREELDLLWVERWWRDVVVARIPGGRHDPR</sequence>
<reference evidence="1 2" key="1">
    <citation type="journal article" date="1991" name="Int. J. Syst. Bacteriol.">
        <title>Description of the erythromycin-producing bacterium Arthrobacter sp. strain NRRL B-3381 as Aeromicrobium erythreum gen. nov., sp. nov.</title>
        <authorList>
            <person name="Miller E.S."/>
            <person name="Woese C.R."/>
            <person name="Brenner S."/>
        </authorList>
    </citation>
    <scope>NUCLEOTIDE SEQUENCE [LARGE SCALE GENOMIC DNA]</scope>
    <source>
        <strain evidence="1 2">AR18</strain>
    </source>
</reference>
<dbReference type="OrthoDB" id="9804685at2"/>
<dbReference type="RefSeq" id="WP_067855255.1">
    <property type="nucleotide sequence ID" value="NZ_CP011502.1"/>
</dbReference>
<accession>A0A0U4CMU7</accession>
<keyword evidence="2" id="KW-1185">Reference proteome</keyword>
<name>A0A0U4CMU7_9ACTN</name>
<organism evidence="1 2">
    <name type="scientific">Aeromicrobium erythreum</name>
    <dbReference type="NCBI Taxonomy" id="2041"/>
    <lineage>
        <taxon>Bacteria</taxon>
        <taxon>Bacillati</taxon>
        <taxon>Actinomycetota</taxon>
        <taxon>Actinomycetes</taxon>
        <taxon>Propionibacteriales</taxon>
        <taxon>Nocardioidaceae</taxon>
        <taxon>Aeromicrobium</taxon>
    </lineage>
</organism>